<reference evidence="1 2" key="1">
    <citation type="submission" date="2016-02" db="EMBL/GenBank/DDBJ databases">
        <title>Genome analysis of coral dinoflagellate symbionts highlights evolutionary adaptations to a symbiotic lifestyle.</title>
        <authorList>
            <person name="Aranda M."/>
            <person name="Li Y."/>
            <person name="Liew Y.J."/>
            <person name="Baumgarten S."/>
            <person name="Simakov O."/>
            <person name="Wilson M."/>
            <person name="Piel J."/>
            <person name="Ashoor H."/>
            <person name="Bougouffa S."/>
            <person name="Bajic V.B."/>
            <person name="Ryu T."/>
            <person name="Ravasi T."/>
            <person name="Bayer T."/>
            <person name="Micklem G."/>
            <person name="Kim H."/>
            <person name="Bhak J."/>
            <person name="Lajeunesse T.C."/>
            <person name="Voolstra C.R."/>
        </authorList>
    </citation>
    <scope>NUCLEOTIDE SEQUENCE [LARGE SCALE GENOMIC DNA]</scope>
    <source>
        <strain evidence="1 2">CCMP2467</strain>
    </source>
</reference>
<gene>
    <name evidence="1" type="ORF">AK812_SmicGene47512</name>
</gene>
<feature type="non-terminal residue" evidence="1">
    <location>
        <position position="1"/>
    </location>
</feature>
<organism evidence="1 2">
    <name type="scientific">Symbiodinium microadriaticum</name>
    <name type="common">Dinoflagellate</name>
    <name type="synonym">Zooxanthella microadriatica</name>
    <dbReference type="NCBI Taxonomy" id="2951"/>
    <lineage>
        <taxon>Eukaryota</taxon>
        <taxon>Sar</taxon>
        <taxon>Alveolata</taxon>
        <taxon>Dinophyceae</taxon>
        <taxon>Suessiales</taxon>
        <taxon>Symbiodiniaceae</taxon>
        <taxon>Symbiodinium</taxon>
    </lineage>
</organism>
<dbReference type="EMBL" id="LSRX01005825">
    <property type="protein sequence ID" value="OLP73295.1"/>
    <property type="molecule type" value="Genomic_DNA"/>
</dbReference>
<proteinExistence type="predicted"/>
<keyword evidence="2" id="KW-1185">Reference proteome</keyword>
<sequence length="65" mass="7094">VIGFQLLLRESAAPERPAAGCRWSWISALSRLSLGMNLSNLFVFHFIAGFYLQEPSHGKGLGFGA</sequence>
<dbReference type="Proteomes" id="UP000186817">
    <property type="component" value="Unassembled WGS sequence"/>
</dbReference>
<accession>A0A1Q9BRI8</accession>
<dbReference type="AlphaFoldDB" id="A0A1Q9BRI8"/>
<evidence type="ECO:0000313" key="2">
    <source>
        <dbReference type="Proteomes" id="UP000186817"/>
    </source>
</evidence>
<dbReference type="OrthoDB" id="426923at2759"/>
<name>A0A1Q9BRI8_SYMMI</name>
<evidence type="ECO:0000313" key="1">
    <source>
        <dbReference type="EMBL" id="OLP73295.1"/>
    </source>
</evidence>
<protein>
    <submittedName>
        <fullName evidence="1">Uncharacterized protein</fullName>
    </submittedName>
</protein>
<comment type="caution">
    <text evidence="1">The sequence shown here is derived from an EMBL/GenBank/DDBJ whole genome shotgun (WGS) entry which is preliminary data.</text>
</comment>